<name>A0ABD0QMI9_CIRMR</name>
<gene>
    <name evidence="2" type="ORF">M9458_019129</name>
</gene>
<evidence type="ECO:0000313" key="3">
    <source>
        <dbReference type="Proteomes" id="UP001529510"/>
    </source>
</evidence>
<feature type="compositionally biased region" description="Basic and acidic residues" evidence="1">
    <location>
        <begin position="7"/>
        <end position="17"/>
    </location>
</feature>
<feature type="non-terminal residue" evidence="2">
    <location>
        <position position="1"/>
    </location>
</feature>
<evidence type="ECO:0000256" key="1">
    <source>
        <dbReference type="SAM" id="MobiDB-lite"/>
    </source>
</evidence>
<accession>A0ABD0QMI9</accession>
<evidence type="ECO:0000313" key="2">
    <source>
        <dbReference type="EMBL" id="KAL0187459.1"/>
    </source>
</evidence>
<comment type="caution">
    <text evidence="2">The sequence shown here is derived from an EMBL/GenBank/DDBJ whole genome shotgun (WGS) entry which is preliminary data.</text>
</comment>
<dbReference type="AlphaFoldDB" id="A0ABD0QMI9"/>
<feature type="region of interest" description="Disordered" evidence="1">
    <location>
        <begin position="1"/>
        <end position="73"/>
    </location>
</feature>
<proteinExistence type="predicted"/>
<reference evidence="2 3" key="1">
    <citation type="submission" date="2024-05" db="EMBL/GenBank/DDBJ databases">
        <title>Genome sequencing and assembly of Indian major carp, Cirrhinus mrigala (Hamilton, 1822).</title>
        <authorList>
            <person name="Mohindra V."/>
            <person name="Chowdhury L.M."/>
            <person name="Lal K."/>
            <person name="Jena J.K."/>
        </authorList>
    </citation>
    <scope>NUCLEOTIDE SEQUENCE [LARGE SCALE GENOMIC DNA]</scope>
    <source>
        <strain evidence="2">CM1030</strain>
        <tissue evidence="2">Blood</tissue>
    </source>
</reference>
<organism evidence="2 3">
    <name type="scientific">Cirrhinus mrigala</name>
    <name type="common">Mrigala</name>
    <dbReference type="NCBI Taxonomy" id="683832"/>
    <lineage>
        <taxon>Eukaryota</taxon>
        <taxon>Metazoa</taxon>
        <taxon>Chordata</taxon>
        <taxon>Craniata</taxon>
        <taxon>Vertebrata</taxon>
        <taxon>Euteleostomi</taxon>
        <taxon>Actinopterygii</taxon>
        <taxon>Neopterygii</taxon>
        <taxon>Teleostei</taxon>
        <taxon>Ostariophysi</taxon>
        <taxon>Cypriniformes</taxon>
        <taxon>Cyprinidae</taxon>
        <taxon>Labeoninae</taxon>
        <taxon>Labeonini</taxon>
        <taxon>Cirrhinus</taxon>
    </lineage>
</organism>
<dbReference type="EMBL" id="JAMKFB020000008">
    <property type="protein sequence ID" value="KAL0187459.1"/>
    <property type="molecule type" value="Genomic_DNA"/>
</dbReference>
<protein>
    <submittedName>
        <fullName evidence="2">Uncharacterized protein</fullName>
    </submittedName>
</protein>
<feature type="non-terminal residue" evidence="2">
    <location>
        <position position="73"/>
    </location>
</feature>
<dbReference type="Proteomes" id="UP001529510">
    <property type="component" value="Unassembled WGS sequence"/>
</dbReference>
<keyword evidence="3" id="KW-1185">Reference proteome</keyword>
<sequence length="73" mass="7975">KGPVPAARHEHPPEKPRALMTPSPVRKSPDQPLRTSTQRATQRAPPTAYERQAPPTTHGRQAPPTIHGKCSIT</sequence>